<gene>
    <name evidence="1" type="ORF">DERYTH_LOCUS7609</name>
</gene>
<reference evidence="1" key="1">
    <citation type="submission" date="2021-06" db="EMBL/GenBank/DDBJ databases">
        <authorList>
            <person name="Kallberg Y."/>
            <person name="Tangrot J."/>
            <person name="Rosling A."/>
        </authorList>
    </citation>
    <scope>NUCLEOTIDE SEQUENCE</scope>
    <source>
        <strain evidence="1">MA453B</strain>
    </source>
</reference>
<protein>
    <submittedName>
        <fullName evidence="1">14611_t:CDS:1</fullName>
    </submittedName>
</protein>
<accession>A0A9N9GGI0</accession>
<evidence type="ECO:0000313" key="1">
    <source>
        <dbReference type="EMBL" id="CAG8600339.1"/>
    </source>
</evidence>
<evidence type="ECO:0000313" key="2">
    <source>
        <dbReference type="Proteomes" id="UP000789405"/>
    </source>
</evidence>
<proteinExistence type="predicted"/>
<dbReference type="EMBL" id="CAJVPY010003739">
    <property type="protein sequence ID" value="CAG8600339.1"/>
    <property type="molecule type" value="Genomic_DNA"/>
</dbReference>
<dbReference type="Proteomes" id="UP000789405">
    <property type="component" value="Unassembled WGS sequence"/>
</dbReference>
<dbReference type="AlphaFoldDB" id="A0A9N9GGI0"/>
<feature type="non-terminal residue" evidence="1">
    <location>
        <position position="1"/>
    </location>
</feature>
<name>A0A9N9GGI0_9GLOM</name>
<organism evidence="1 2">
    <name type="scientific">Dentiscutata erythropus</name>
    <dbReference type="NCBI Taxonomy" id="1348616"/>
    <lineage>
        <taxon>Eukaryota</taxon>
        <taxon>Fungi</taxon>
        <taxon>Fungi incertae sedis</taxon>
        <taxon>Mucoromycota</taxon>
        <taxon>Glomeromycotina</taxon>
        <taxon>Glomeromycetes</taxon>
        <taxon>Diversisporales</taxon>
        <taxon>Gigasporaceae</taxon>
        <taxon>Dentiscutata</taxon>
    </lineage>
</organism>
<comment type="caution">
    <text evidence="1">The sequence shown here is derived from an EMBL/GenBank/DDBJ whole genome shotgun (WGS) entry which is preliminary data.</text>
</comment>
<sequence length="64" mass="7043">RFGLGMTENKPQSLCILPANVNLKNCKITSSPQQQPALAMEISLTISKNRFNRISEELPESPAS</sequence>
<keyword evidence="2" id="KW-1185">Reference proteome</keyword>